<proteinExistence type="predicted"/>
<dbReference type="EMBL" id="FMCR01000005">
    <property type="protein sequence ID" value="SCF28737.1"/>
    <property type="molecule type" value="Genomic_DNA"/>
</dbReference>
<evidence type="ECO:0000313" key="1">
    <source>
        <dbReference type="EMBL" id="SCF28737.1"/>
    </source>
</evidence>
<accession>A0A1C4Z770</accession>
<dbReference type="RefSeq" id="WP_091404698.1">
    <property type="nucleotide sequence ID" value="NZ_FMCR01000005.1"/>
</dbReference>
<evidence type="ECO:0000313" key="2">
    <source>
        <dbReference type="Proteomes" id="UP000198864"/>
    </source>
</evidence>
<dbReference type="AlphaFoldDB" id="A0A1C4Z770"/>
<dbReference type="Proteomes" id="UP000198864">
    <property type="component" value="Unassembled WGS sequence"/>
</dbReference>
<name>A0A1C4Z770_9ACTN</name>
<sequence>MTFRLVGDDAYPRPAALIAGLTVGSDREQAPTILGDPVQATSDEFVVEGVRIRLGYAADGLVEISLERPDS</sequence>
<reference evidence="1 2" key="1">
    <citation type="submission" date="2016-06" db="EMBL/GenBank/DDBJ databases">
        <authorList>
            <person name="Kjaerup R.B."/>
            <person name="Dalgaard T.S."/>
            <person name="Juul-Madsen H.R."/>
        </authorList>
    </citation>
    <scope>NUCLEOTIDE SEQUENCE [LARGE SCALE GENOMIC DNA]</scope>
    <source>
        <strain evidence="1 2">DSM 44871</strain>
    </source>
</reference>
<gene>
    <name evidence="1" type="ORF">GA0070561_5006</name>
</gene>
<protein>
    <submittedName>
        <fullName evidence="1">Uncharacterized protein</fullName>
    </submittedName>
</protein>
<organism evidence="1 2">
    <name type="scientific">Micromonospora saelicesensis</name>
    <dbReference type="NCBI Taxonomy" id="285676"/>
    <lineage>
        <taxon>Bacteria</taxon>
        <taxon>Bacillati</taxon>
        <taxon>Actinomycetota</taxon>
        <taxon>Actinomycetes</taxon>
        <taxon>Micromonosporales</taxon>
        <taxon>Micromonosporaceae</taxon>
        <taxon>Micromonospora</taxon>
    </lineage>
</organism>
<dbReference type="STRING" id="285676.GA0070561_5006"/>